<reference evidence="1 2" key="1">
    <citation type="submission" date="2019-09" db="EMBL/GenBank/DDBJ databases">
        <title>Nocardioides panacisoli sp. nov., isolated from the soil of a ginseng field.</title>
        <authorList>
            <person name="Cho C."/>
        </authorList>
    </citation>
    <scope>NUCLEOTIDE SEQUENCE [LARGE SCALE GENOMIC DNA]</scope>
    <source>
        <strain evidence="1 2">BN130099</strain>
    </source>
</reference>
<sequence length="49" mass="5287">MTKVINCDCGFVVRGDNDDELVRAAQAHASEAHSMQITAEQVLAMAEPI</sequence>
<keyword evidence="2" id="KW-1185">Reference proteome</keyword>
<name>A0A5B1LKK1_9ACTN</name>
<accession>A0A5B1LKK1</accession>
<dbReference type="Proteomes" id="UP000325003">
    <property type="component" value="Unassembled WGS sequence"/>
</dbReference>
<gene>
    <name evidence="1" type="ORF">F0U44_01205</name>
</gene>
<evidence type="ECO:0000313" key="1">
    <source>
        <dbReference type="EMBL" id="KAA1420986.1"/>
    </source>
</evidence>
<dbReference type="EMBL" id="VUJV01000001">
    <property type="protein sequence ID" value="KAA1420986.1"/>
    <property type="molecule type" value="Genomic_DNA"/>
</dbReference>
<comment type="caution">
    <text evidence="1">The sequence shown here is derived from an EMBL/GenBank/DDBJ whole genome shotgun (WGS) entry which is preliminary data.</text>
</comment>
<organism evidence="1 2">
    <name type="scientific">Nocardioides humilatus</name>
    <dbReference type="NCBI Taxonomy" id="2607660"/>
    <lineage>
        <taxon>Bacteria</taxon>
        <taxon>Bacillati</taxon>
        <taxon>Actinomycetota</taxon>
        <taxon>Actinomycetes</taxon>
        <taxon>Propionibacteriales</taxon>
        <taxon>Nocardioidaceae</taxon>
        <taxon>Nocardioides</taxon>
    </lineage>
</organism>
<dbReference type="InterPro" id="IPR009409">
    <property type="entry name" value="DUF1059"/>
</dbReference>
<dbReference type="RefSeq" id="WP_149726446.1">
    <property type="nucleotide sequence ID" value="NZ_VUJV01000001.1"/>
</dbReference>
<dbReference type="AlphaFoldDB" id="A0A5B1LKK1"/>
<evidence type="ECO:0000313" key="2">
    <source>
        <dbReference type="Proteomes" id="UP000325003"/>
    </source>
</evidence>
<protein>
    <submittedName>
        <fullName evidence="1">DUF1059 domain-containing protein</fullName>
    </submittedName>
</protein>
<reference evidence="1 2" key="2">
    <citation type="submission" date="2019-09" db="EMBL/GenBank/DDBJ databases">
        <authorList>
            <person name="Jin C."/>
        </authorList>
    </citation>
    <scope>NUCLEOTIDE SEQUENCE [LARGE SCALE GENOMIC DNA]</scope>
    <source>
        <strain evidence="1 2">BN130099</strain>
    </source>
</reference>
<proteinExistence type="predicted"/>
<dbReference type="Pfam" id="PF06348">
    <property type="entry name" value="DUF1059"/>
    <property type="match status" value="1"/>
</dbReference>